<proteinExistence type="predicted"/>
<sequence>MLMEIVSAFGPLAAYRFLFNEELGGPCAFLEYTDHSITSKACAGLSGMKLGGCILTAVHVFPNPPAELNFQVDNEASPFYGIPDNAKSLLEEPTKVLQLKDVVCCSFVSVCVKLLVRSTNTSHIKIICG</sequence>
<dbReference type="GO" id="GO:0003723">
    <property type="term" value="F:RNA binding"/>
    <property type="evidence" value="ECO:0007669"/>
    <property type="project" value="UniProtKB-KW"/>
</dbReference>
<protein>
    <recommendedName>
        <fullName evidence="5">RRM domain-containing protein</fullName>
    </recommendedName>
</protein>
<evidence type="ECO:0000256" key="2">
    <source>
        <dbReference type="ARBA" id="ARBA00022884"/>
    </source>
</evidence>
<dbReference type="AlphaFoldDB" id="A0A0A9D5Z5"/>
<dbReference type="InterPro" id="IPR035979">
    <property type="entry name" value="RBD_domain_sf"/>
</dbReference>
<name>A0A0A9D5Z5_ARUDO</name>
<dbReference type="InterPro" id="IPR012677">
    <property type="entry name" value="Nucleotide-bd_a/b_plait_sf"/>
</dbReference>
<dbReference type="EMBL" id="GBRH01216825">
    <property type="protein sequence ID" value="JAD81070.1"/>
    <property type="molecule type" value="Transcribed_RNA"/>
</dbReference>
<dbReference type="GO" id="GO:0008380">
    <property type="term" value="P:RNA splicing"/>
    <property type="evidence" value="ECO:0007669"/>
    <property type="project" value="UniProtKB-KW"/>
</dbReference>
<keyword evidence="1" id="KW-0507">mRNA processing</keyword>
<dbReference type="GO" id="GO:0006397">
    <property type="term" value="P:mRNA processing"/>
    <property type="evidence" value="ECO:0007669"/>
    <property type="project" value="UniProtKB-KW"/>
</dbReference>
<dbReference type="Gene3D" id="3.30.70.330">
    <property type="match status" value="2"/>
</dbReference>
<accession>A0A0A9D5Z5</accession>
<evidence type="ECO:0000256" key="1">
    <source>
        <dbReference type="ARBA" id="ARBA00022664"/>
    </source>
</evidence>
<reference evidence="4" key="2">
    <citation type="journal article" date="2015" name="Data Brief">
        <title>Shoot transcriptome of the giant reed, Arundo donax.</title>
        <authorList>
            <person name="Barrero R.A."/>
            <person name="Guerrero F.D."/>
            <person name="Moolhuijzen P."/>
            <person name="Goolsby J.A."/>
            <person name="Tidwell J."/>
            <person name="Bellgard S.E."/>
            <person name="Bellgard M.I."/>
        </authorList>
    </citation>
    <scope>NUCLEOTIDE SEQUENCE</scope>
    <source>
        <tissue evidence="4">Shoot tissue taken approximately 20 cm above the soil surface</tissue>
    </source>
</reference>
<evidence type="ECO:0000313" key="4">
    <source>
        <dbReference type="EMBL" id="JAD81070.1"/>
    </source>
</evidence>
<reference evidence="4" key="1">
    <citation type="submission" date="2014-09" db="EMBL/GenBank/DDBJ databases">
        <authorList>
            <person name="Magalhaes I.L.F."/>
            <person name="Oliveira U."/>
            <person name="Santos F.R."/>
            <person name="Vidigal T.H.D.A."/>
            <person name="Brescovit A.D."/>
            <person name="Santos A.J."/>
        </authorList>
    </citation>
    <scope>NUCLEOTIDE SEQUENCE</scope>
    <source>
        <tissue evidence="4">Shoot tissue taken approximately 20 cm above the soil surface</tissue>
    </source>
</reference>
<evidence type="ECO:0008006" key="5">
    <source>
        <dbReference type="Google" id="ProtNLM"/>
    </source>
</evidence>
<dbReference type="SUPFAM" id="SSF54928">
    <property type="entry name" value="RNA-binding domain, RBD"/>
    <property type="match status" value="1"/>
</dbReference>
<keyword evidence="2" id="KW-0694">RNA-binding</keyword>
<organism evidence="4">
    <name type="scientific">Arundo donax</name>
    <name type="common">Giant reed</name>
    <name type="synonym">Donax arundinaceus</name>
    <dbReference type="NCBI Taxonomy" id="35708"/>
    <lineage>
        <taxon>Eukaryota</taxon>
        <taxon>Viridiplantae</taxon>
        <taxon>Streptophyta</taxon>
        <taxon>Embryophyta</taxon>
        <taxon>Tracheophyta</taxon>
        <taxon>Spermatophyta</taxon>
        <taxon>Magnoliopsida</taxon>
        <taxon>Liliopsida</taxon>
        <taxon>Poales</taxon>
        <taxon>Poaceae</taxon>
        <taxon>PACMAD clade</taxon>
        <taxon>Arundinoideae</taxon>
        <taxon>Arundineae</taxon>
        <taxon>Arundo</taxon>
    </lineage>
</organism>
<evidence type="ECO:0000256" key="3">
    <source>
        <dbReference type="ARBA" id="ARBA00023187"/>
    </source>
</evidence>
<keyword evidence="3" id="KW-0508">mRNA splicing</keyword>
<dbReference type="PANTHER" id="PTHR23139">
    <property type="entry name" value="RNA-BINDING PROTEIN"/>
    <property type="match status" value="1"/>
</dbReference>